<evidence type="ECO:0000313" key="5">
    <source>
        <dbReference type="Proteomes" id="UP001458880"/>
    </source>
</evidence>
<dbReference type="Gene3D" id="4.10.60.10">
    <property type="entry name" value="Zinc finger, CCHC-type"/>
    <property type="match status" value="1"/>
</dbReference>
<evidence type="ECO:0000313" key="4">
    <source>
        <dbReference type="EMBL" id="KAK9712741.1"/>
    </source>
</evidence>
<dbReference type="Proteomes" id="UP001458880">
    <property type="component" value="Unassembled WGS sequence"/>
</dbReference>
<keyword evidence="1" id="KW-0479">Metal-binding</keyword>
<comment type="caution">
    <text evidence="4">The sequence shown here is derived from an EMBL/GenBank/DDBJ whole genome shotgun (WGS) entry which is preliminary data.</text>
</comment>
<dbReference type="PANTHER" id="PTHR36688:SF2">
    <property type="entry name" value="ENDONUCLEASE_EXONUCLEASE_PHOSPHATASE DOMAIN-CONTAINING PROTEIN"/>
    <property type="match status" value="1"/>
</dbReference>
<organism evidence="4 5">
    <name type="scientific">Popillia japonica</name>
    <name type="common">Japanese beetle</name>
    <dbReference type="NCBI Taxonomy" id="7064"/>
    <lineage>
        <taxon>Eukaryota</taxon>
        <taxon>Metazoa</taxon>
        <taxon>Ecdysozoa</taxon>
        <taxon>Arthropoda</taxon>
        <taxon>Hexapoda</taxon>
        <taxon>Insecta</taxon>
        <taxon>Pterygota</taxon>
        <taxon>Neoptera</taxon>
        <taxon>Endopterygota</taxon>
        <taxon>Coleoptera</taxon>
        <taxon>Polyphaga</taxon>
        <taxon>Scarabaeiformia</taxon>
        <taxon>Scarabaeidae</taxon>
        <taxon>Rutelinae</taxon>
        <taxon>Popillia</taxon>
    </lineage>
</organism>
<protein>
    <submittedName>
        <fullName evidence="4">Endonuclease-reverse transcriptase</fullName>
    </submittedName>
</protein>
<keyword evidence="4" id="KW-0540">Nuclease</keyword>
<keyword evidence="1" id="KW-0863">Zinc-finger</keyword>
<feature type="region of interest" description="Disordered" evidence="2">
    <location>
        <begin position="1"/>
        <end position="21"/>
    </location>
</feature>
<keyword evidence="4" id="KW-0255">Endonuclease</keyword>
<keyword evidence="5" id="KW-1185">Reference proteome</keyword>
<accession>A0AAW1K4Z9</accession>
<evidence type="ECO:0000259" key="3">
    <source>
        <dbReference type="PROSITE" id="PS50158"/>
    </source>
</evidence>
<dbReference type="GO" id="GO:0003676">
    <property type="term" value="F:nucleic acid binding"/>
    <property type="evidence" value="ECO:0007669"/>
    <property type="project" value="InterPro"/>
</dbReference>
<gene>
    <name evidence="4" type="ORF">QE152_g24732</name>
</gene>
<dbReference type="InterPro" id="IPR005135">
    <property type="entry name" value="Endo/exonuclease/phosphatase"/>
</dbReference>
<dbReference type="EMBL" id="JASPKY010000258">
    <property type="protein sequence ID" value="KAK9712741.1"/>
    <property type="molecule type" value="Genomic_DNA"/>
</dbReference>
<dbReference type="SUPFAM" id="SSF56219">
    <property type="entry name" value="DNase I-like"/>
    <property type="match status" value="1"/>
</dbReference>
<dbReference type="InterPro" id="IPR036691">
    <property type="entry name" value="Endo/exonu/phosph_ase_sf"/>
</dbReference>
<dbReference type="InterPro" id="IPR001878">
    <property type="entry name" value="Znf_CCHC"/>
</dbReference>
<feature type="domain" description="CCHC-type" evidence="3">
    <location>
        <begin position="115"/>
        <end position="130"/>
    </location>
</feature>
<dbReference type="SMART" id="SM00343">
    <property type="entry name" value="ZnF_C2HC"/>
    <property type="match status" value="1"/>
</dbReference>
<reference evidence="4 5" key="1">
    <citation type="journal article" date="2024" name="BMC Genomics">
        <title>De novo assembly and annotation of Popillia japonica's genome with initial clues to its potential as an invasive pest.</title>
        <authorList>
            <person name="Cucini C."/>
            <person name="Boschi S."/>
            <person name="Funari R."/>
            <person name="Cardaioli E."/>
            <person name="Iannotti N."/>
            <person name="Marturano G."/>
            <person name="Paoli F."/>
            <person name="Bruttini M."/>
            <person name="Carapelli A."/>
            <person name="Frati F."/>
            <person name="Nardi F."/>
        </authorList>
    </citation>
    <scope>NUCLEOTIDE SEQUENCE [LARGE SCALE GENOMIC DNA]</scope>
    <source>
        <strain evidence="4">DMR45628</strain>
    </source>
</reference>
<dbReference type="GO" id="GO:0004519">
    <property type="term" value="F:endonuclease activity"/>
    <property type="evidence" value="ECO:0007669"/>
    <property type="project" value="UniProtKB-KW"/>
</dbReference>
<dbReference type="PANTHER" id="PTHR36688">
    <property type="entry name" value="ENDO/EXONUCLEASE/PHOSPHATASE DOMAIN-CONTAINING PROTEIN"/>
    <property type="match status" value="1"/>
</dbReference>
<sequence>MDCDVSVKDRSTSVPKPQRESEKVIKKDKSVGIGIIKYVDTSLSEKELLELISPVFGEIIEVLSVKRFTKKIDSDKYLPTSTIMVTFRGQKLPSQVAICKVACAVEPYVQRVIQCFNCLRYGHVSKQCRSEIRCKKCGDNHHSDKCQSFTPLACIFCKGSHNATDHKICPEYKKQRAIKQLMATENISYKDAKIVQNNSYAGVVTLPVPPINNNNFPLLDENRNKRKRPMTIEKNFNFEEYNEIIRNPSDNSGNGPNGANIDSSDWEKFLKSVNSPCLVGGDFNVHNIAWDNNFTDVQGQNLLDAIENNNMDVHNIAWDNNFTDVQGQNLLDAIENNNMVILNDGSHTRLANFGQRNSAVDVSICSPDIALSLNWRTVDDTLGSDHLVIQITLQNHSTSNTFMPNHQWNLKKADWSKFSSIMNQWNLKKADWSKFSSIMNTLTEGCSANNDFTYDNFIANINTASSMSVPRYNTNRPPKSTYFKHWWNLECQQAILDRKAALNNYYNNPTPENFMHYKKSVAVAKRVVLKSKRDSWQKYCSSLNKDTPIKSIWCEIKKIKFGFHGNKQPRIKGSWSNHFLDSLAPPTVENFLENSHYYTEHDHFFQTTFTFEELNMALQSIKKTSTPCLDLLPYEFLINLPQNAKMHLLAIYNNILLHGNVPCQWKDYTFWLYIIISYYTAAIVGEMGRILPNLHGWFGNTHAINSEFRQLLLERWEEYYLIYTDGSGIEAAYGCVYDKQREYTQSFRLKDTASVYTAELVAIYEYTAELVAIYESLKYINRLNIENNILVISSKYREQHTGHEFKEQFLTGTTGLFHKSLQQDAQEKAWYANETNTTGLFHKSLQQDAQEKAWYANETNRNFIRTMSRLRSNHGICKSYLMKIKLADSDSCLCGSVETLEHLILTCPVYNDYRRIFFYKLTAVYNDYRRIFFYKLTKLTEHPFNYNTLLGSNDTGIYKEMYKFLANCKINVRM</sequence>
<dbReference type="AlphaFoldDB" id="A0AAW1K4Z9"/>
<dbReference type="Pfam" id="PF14529">
    <property type="entry name" value="Exo_endo_phos_2"/>
    <property type="match status" value="1"/>
</dbReference>
<proteinExistence type="predicted"/>
<name>A0AAW1K4Z9_POPJA</name>
<keyword evidence="4" id="KW-0378">Hydrolase</keyword>
<dbReference type="GO" id="GO:0008270">
    <property type="term" value="F:zinc ion binding"/>
    <property type="evidence" value="ECO:0007669"/>
    <property type="project" value="UniProtKB-KW"/>
</dbReference>
<evidence type="ECO:0000256" key="1">
    <source>
        <dbReference type="PROSITE-ProRule" id="PRU00047"/>
    </source>
</evidence>
<keyword evidence="1" id="KW-0862">Zinc</keyword>
<evidence type="ECO:0000256" key="2">
    <source>
        <dbReference type="SAM" id="MobiDB-lite"/>
    </source>
</evidence>
<dbReference type="InterPro" id="IPR052560">
    <property type="entry name" value="RdDP_mobile_element"/>
</dbReference>
<dbReference type="Gene3D" id="3.60.10.10">
    <property type="entry name" value="Endonuclease/exonuclease/phosphatase"/>
    <property type="match status" value="2"/>
</dbReference>
<dbReference type="PROSITE" id="PS50158">
    <property type="entry name" value="ZF_CCHC"/>
    <property type="match status" value="1"/>
</dbReference>